<organism evidence="2">
    <name type="scientific">Ignisphaera aggregans</name>
    <dbReference type="NCBI Taxonomy" id="334771"/>
    <lineage>
        <taxon>Archaea</taxon>
        <taxon>Thermoproteota</taxon>
        <taxon>Thermoprotei</taxon>
        <taxon>Desulfurococcales</taxon>
        <taxon>Desulfurococcaceae</taxon>
        <taxon>Ignisphaera</taxon>
    </lineage>
</organism>
<dbReference type="Pfam" id="PF05168">
    <property type="entry name" value="HEPN"/>
    <property type="match status" value="1"/>
</dbReference>
<reference evidence="2" key="1">
    <citation type="journal article" date="2020" name="mSystems">
        <title>Genome- and Community-Level Interaction Insights into Carbon Utilization and Element Cycling Functions of Hydrothermarchaeota in Hydrothermal Sediment.</title>
        <authorList>
            <person name="Zhou Z."/>
            <person name="Liu Y."/>
            <person name="Xu W."/>
            <person name="Pan J."/>
            <person name="Luo Z.H."/>
            <person name="Li M."/>
        </authorList>
    </citation>
    <scope>NUCLEOTIDE SEQUENCE [LARGE SCALE GENOMIC DNA]</scope>
    <source>
        <strain evidence="2">SpSt-1105</strain>
    </source>
</reference>
<dbReference type="Gene3D" id="1.20.120.330">
    <property type="entry name" value="Nucleotidyltransferases domain 2"/>
    <property type="match status" value="1"/>
</dbReference>
<dbReference type="InterPro" id="IPR007842">
    <property type="entry name" value="HEPN_dom"/>
</dbReference>
<dbReference type="AlphaFoldDB" id="A0A7J3Z846"/>
<dbReference type="SMART" id="SM00748">
    <property type="entry name" value="HEPN"/>
    <property type="match status" value="1"/>
</dbReference>
<feature type="domain" description="HEPN" evidence="1">
    <location>
        <begin position="10"/>
        <end position="124"/>
    </location>
</feature>
<accession>A0A7J3Z846</accession>
<dbReference type="PROSITE" id="PS50910">
    <property type="entry name" value="HEPN"/>
    <property type="match status" value="1"/>
</dbReference>
<dbReference type="EMBL" id="DRYQ01000081">
    <property type="protein sequence ID" value="HHQ50765.1"/>
    <property type="molecule type" value="Genomic_DNA"/>
</dbReference>
<gene>
    <name evidence="2" type="ORF">ENM66_05390</name>
</gene>
<evidence type="ECO:0000313" key="2">
    <source>
        <dbReference type="EMBL" id="HHQ50765.1"/>
    </source>
</evidence>
<dbReference type="SUPFAM" id="SSF81593">
    <property type="entry name" value="Nucleotidyltransferase substrate binding subunit/domain"/>
    <property type="match status" value="1"/>
</dbReference>
<name>A0A7J3Z846_9CREN</name>
<protein>
    <submittedName>
        <fullName evidence="2">HEPN domain-containing protein</fullName>
    </submittedName>
</protein>
<comment type="caution">
    <text evidence="2">The sequence shown here is derived from an EMBL/GenBank/DDBJ whole genome shotgun (WGS) entry which is preliminary data.</text>
</comment>
<evidence type="ECO:0000259" key="1">
    <source>
        <dbReference type="PROSITE" id="PS50910"/>
    </source>
</evidence>
<proteinExistence type="predicted"/>
<sequence length="130" mass="15376">MSFEEIEVLRKRAEGFLRNALRLIDEGEADLAIFNLEQYCQLMLKYKLLIVKGSYPRTHSLRKLIKELGELDPRILVLINDVKNLHYIARLEEAYITSRYLPYEYTVEEVRDLAKFVLEVFKPLVESIQL</sequence>